<keyword evidence="2" id="KW-0418">Kinase</keyword>
<proteinExistence type="predicted"/>
<dbReference type="GO" id="GO:0005524">
    <property type="term" value="F:ATP binding"/>
    <property type="evidence" value="ECO:0007669"/>
    <property type="project" value="InterPro"/>
</dbReference>
<sequence length="477" mass="55287">MPKRDGKWFSRENYTSRGKFIQCDVNPEIFSSKQEDKCPKCKKLREEWFWCRFCEIKEFKEKKWTSGNKDIDELIKESQIKATKFWNFIEWIPSESIEKHDLIGKGGFASVYAATWINGPRIKPSITDDGTVNIVRAERWPVALKRLNKISKNFLKEVKTHIELKNDYIVRCFGITKDPESEDYMMVTDYVENGDLRKYLQNNFRNLTWKSKIEMLLEIAKGLKTIHDSGYLHRDLHAGNILPDRIVQIADLGLSGPADLIIPENQLCGVIPYMAPETLRKATYSKSTDVYSFSMLMWEMASNKRPFATRSHGTYLILNIAEGLRPTIPPNIPKVYKDLMVECWDQVPSKRPTVDKLIKRLETFLNNICWHSTPKIALQFDHAERCRLESLTNEIENDSTHLHPEAFYDSRNLSQYSLLDNDESKLIVNDVNDVDSKHYHSEDLSNIDGAIYLEVDNSTNTHSVELISMSRGLSETN</sequence>
<dbReference type="PRINTS" id="PR00109">
    <property type="entry name" value="TYRKINASE"/>
</dbReference>
<dbReference type="Gene3D" id="1.10.510.10">
    <property type="entry name" value="Transferase(Phosphotransferase) domain 1"/>
    <property type="match status" value="1"/>
</dbReference>
<evidence type="ECO:0000313" key="2">
    <source>
        <dbReference type="EMBL" id="RIA98149.1"/>
    </source>
</evidence>
<dbReference type="PROSITE" id="PS50011">
    <property type="entry name" value="PROTEIN_KINASE_DOM"/>
    <property type="match status" value="1"/>
</dbReference>
<dbReference type="AlphaFoldDB" id="A0A397TL92"/>
<dbReference type="PANTHER" id="PTHR44329">
    <property type="entry name" value="SERINE/THREONINE-PROTEIN KINASE TNNI3K-RELATED"/>
    <property type="match status" value="1"/>
</dbReference>
<keyword evidence="2" id="KW-0808">Transferase</keyword>
<accession>A0A397TL92</accession>
<dbReference type="GO" id="GO:0004674">
    <property type="term" value="F:protein serine/threonine kinase activity"/>
    <property type="evidence" value="ECO:0007669"/>
    <property type="project" value="TreeGrafter"/>
</dbReference>
<dbReference type="InterPro" id="IPR001245">
    <property type="entry name" value="Ser-Thr/Tyr_kinase_cat_dom"/>
</dbReference>
<dbReference type="SUPFAM" id="SSF56112">
    <property type="entry name" value="Protein kinase-like (PK-like)"/>
    <property type="match status" value="1"/>
</dbReference>
<dbReference type="Proteomes" id="UP000265703">
    <property type="component" value="Unassembled WGS sequence"/>
</dbReference>
<organism evidence="2 3">
    <name type="scientific">Glomus cerebriforme</name>
    <dbReference type="NCBI Taxonomy" id="658196"/>
    <lineage>
        <taxon>Eukaryota</taxon>
        <taxon>Fungi</taxon>
        <taxon>Fungi incertae sedis</taxon>
        <taxon>Mucoromycota</taxon>
        <taxon>Glomeromycotina</taxon>
        <taxon>Glomeromycetes</taxon>
        <taxon>Glomerales</taxon>
        <taxon>Glomeraceae</taxon>
        <taxon>Glomus</taxon>
    </lineage>
</organism>
<dbReference type="InterPro" id="IPR051681">
    <property type="entry name" value="Ser/Thr_Kinases-Pseudokinases"/>
</dbReference>
<gene>
    <name evidence="2" type="ORF">C1645_750735</name>
</gene>
<dbReference type="InterPro" id="IPR011009">
    <property type="entry name" value="Kinase-like_dom_sf"/>
</dbReference>
<dbReference type="OrthoDB" id="544350at2759"/>
<evidence type="ECO:0000313" key="3">
    <source>
        <dbReference type="Proteomes" id="UP000265703"/>
    </source>
</evidence>
<dbReference type="Pfam" id="PF07714">
    <property type="entry name" value="PK_Tyr_Ser-Thr"/>
    <property type="match status" value="1"/>
</dbReference>
<keyword evidence="3" id="KW-1185">Reference proteome</keyword>
<dbReference type="EMBL" id="QKYT01000020">
    <property type="protein sequence ID" value="RIA98149.1"/>
    <property type="molecule type" value="Genomic_DNA"/>
</dbReference>
<name>A0A397TL92_9GLOM</name>
<comment type="caution">
    <text evidence="2">The sequence shown here is derived from an EMBL/GenBank/DDBJ whole genome shotgun (WGS) entry which is preliminary data.</text>
</comment>
<feature type="domain" description="Protein kinase" evidence="1">
    <location>
        <begin position="97"/>
        <end position="365"/>
    </location>
</feature>
<dbReference type="InterPro" id="IPR000719">
    <property type="entry name" value="Prot_kinase_dom"/>
</dbReference>
<reference evidence="2 3" key="1">
    <citation type="submission" date="2018-06" db="EMBL/GenBank/DDBJ databases">
        <title>Comparative genomics reveals the genomic features of Rhizophagus irregularis, R. cerebriforme, R. diaphanum and Gigaspora rosea, and their symbiotic lifestyle signature.</title>
        <authorList>
            <person name="Morin E."/>
            <person name="San Clemente H."/>
            <person name="Chen E.C.H."/>
            <person name="De La Providencia I."/>
            <person name="Hainaut M."/>
            <person name="Kuo A."/>
            <person name="Kohler A."/>
            <person name="Murat C."/>
            <person name="Tang N."/>
            <person name="Roy S."/>
            <person name="Loubradou J."/>
            <person name="Henrissat B."/>
            <person name="Grigoriev I.V."/>
            <person name="Corradi N."/>
            <person name="Roux C."/>
            <person name="Martin F.M."/>
        </authorList>
    </citation>
    <scope>NUCLEOTIDE SEQUENCE [LARGE SCALE GENOMIC DNA]</scope>
    <source>
        <strain evidence="2 3">DAOM 227022</strain>
    </source>
</reference>
<evidence type="ECO:0000259" key="1">
    <source>
        <dbReference type="PROSITE" id="PS50011"/>
    </source>
</evidence>
<protein>
    <submittedName>
        <fullName evidence="2">Kinase-like domain-containing protein</fullName>
    </submittedName>
</protein>